<feature type="compositionally biased region" description="Polar residues" evidence="1">
    <location>
        <begin position="486"/>
        <end position="502"/>
    </location>
</feature>
<feature type="region of interest" description="Disordered" evidence="1">
    <location>
        <begin position="262"/>
        <end position="286"/>
    </location>
</feature>
<keyword evidence="2" id="KW-0240">DNA-directed RNA polymerase</keyword>
<feature type="compositionally biased region" description="Basic and acidic residues" evidence="1">
    <location>
        <begin position="276"/>
        <end position="286"/>
    </location>
</feature>
<dbReference type="AlphaFoldDB" id="A0A131XYN3"/>
<dbReference type="Pfam" id="PF04801">
    <property type="entry name" value="RPC5"/>
    <property type="match status" value="1"/>
</dbReference>
<evidence type="ECO:0000256" key="1">
    <source>
        <dbReference type="SAM" id="MobiDB-lite"/>
    </source>
</evidence>
<feature type="region of interest" description="Disordered" evidence="1">
    <location>
        <begin position="448"/>
        <end position="546"/>
    </location>
</feature>
<dbReference type="GO" id="GO:0005666">
    <property type="term" value="C:RNA polymerase III complex"/>
    <property type="evidence" value="ECO:0007669"/>
    <property type="project" value="TreeGrafter"/>
</dbReference>
<reference evidence="2" key="1">
    <citation type="submission" date="2016-02" db="EMBL/GenBank/DDBJ databases">
        <title>RNAseq analyses of the midgut from blood- or serum-fed Ixodes ricinus ticks.</title>
        <authorList>
            <person name="Perner J."/>
            <person name="Provaznik J."/>
            <person name="Schrenkova J."/>
            <person name="Urbanova V."/>
            <person name="Ribeiro J.M."/>
            <person name="Kopacek P."/>
        </authorList>
    </citation>
    <scope>NUCLEOTIDE SEQUENCE</scope>
    <source>
        <tissue evidence="2">Gut</tissue>
    </source>
</reference>
<proteinExistence type="evidence at transcript level"/>
<dbReference type="InterPro" id="IPR006886">
    <property type="entry name" value="RNA_pol_III_Rpc5"/>
</dbReference>
<name>A0A131XYN3_IXORI</name>
<dbReference type="PANTHER" id="PTHR12069:SF0">
    <property type="entry name" value="DNA-DIRECTED RNA POLYMERASE III SUBUNIT RPC5"/>
    <property type="match status" value="1"/>
</dbReference>
<feature type="compositionally biased region" description="Polar residues" evidence="1">
    <location>
        <begin position="448"/>
        <end position="461"/>
    </location>
</feature>
<sequence length="546" mass="61343">MVANSAMHDSDNDEVVQELDVYISKALADRLYLLQYPLRPANLSYDEEHCLDARVKPKQHKVELEFALNTHDPSYDHVRGEQFAANANTGSDQGKEPFFQSNTMDKQILTSTRAVTSAENYAVGLLRPGELHLSPLHCIVQMKPSFSYLDQSDVRNKVGETATAEEEEDADEPQAVQVRFAGAETERSKRARERSFHFLQLQHDNEPWTKINFHPFGSEMSSVERAMLLCPQMDRDVSDLPGTPQDYFRRLVIEDIVAESKPSSEATSTTPATVINHERKEQSMHGLRDLPLQDQIKAILMSAKVVDFSKLMSVLPSRSDATSVVRFLQQVALLVQGCWVVKSDVLYPKDSFSAVTGVPAETMCRARDYLMWLYTQSRHVVQSKFADTVRLPSEDVKTLLGEMGRLTPSGWEFLLSPDKEFITRFPDVVQRQQMLWDAKQQFLSKSFKLSRQETQGSQDAAMQSPPPGGRARQPRRRQRSRHDSTASEGSGSETPTSHTKSGVNDKLDFDLSRVKREPQSPSSKSKAAKADKGLASPVKPSSNSTH</sequence>
<feature type="compositionally biased region" description="Low complexity" evidence="1">
    <location>
        <begin position="262"/>
        <end position="273"/>
    </location>
</feature>
<dbReference type="EMBL" id="GEFM01005075">
    <property type="protein sequence ID" value="JAP70721.1"/>
    <property type="molecule type" value="mRNA"/>
</dbReference>
<dbReference type="PANTHER" id="PTHR12069">
    <property type="entry name" value="DNA-DIRECTED RNA POLYMERASES III 80 KDA POLYPEPTIDE RNA POLYMERASE III SUBUNIT 5"/>
    <property type="match status" value="1"/>
</dbReference>
<feature type="compositionally biased region" description="Basic and acidic residues" evidence="1">
    <location>
        <begin position="503"/>
        <end position="518"/>
    </location>
</feature>
<organism evidence="2">
    <name type="scientific">Ixodes ricinus</name>
    <name type="common">Common tick</name>
    <name type="synonym">Acarus ricinus</name>
    <dbReference type="NCBI Taxonomy" id="34613"/>
    <lineage>
        <taxon>Eukaryota</taxon>
        <taxon>Metazoa</taxon>
        <taxon>Ecdysozoa</taxon>
        <taxon>Arthropoda</taxon>
        <taxon>Chelicerata</taxon>
        <taxon>Arachnida</taxon>
        <taxon>Acari</taxon>
        <taxon>Parasitiformes</taxon>
        <taxon>Ixodida</taxon>
        <taxon>Ixodoidea</taxon>
        <taxon>Ixodidae</taxon>
        <taxon>Ixodinae</taxon>
        <taxon>Ixodes</taxon>
    </lineage>
</organism>
<keyword evidence="2" id="KW-0804">Transcription</keyword>
<dbReference type="GO" id="GO:0042797">
    <property type="term" value="P:tRNA transcription by RNA polymerase III"/>
    <property type="evidence" value="ECO:0007669"/>
    <property type="project" value="TreeGrafter"/>
</dbReference>
<accession>A0A131XYN3</accession>
<protein>
    <submittedName>
        <fullName evidence="2">Putative dna-directed rna polymerase iii subunit rpc5</fullName>
    </submittedName>
</protein>
<evidence type="ECO:0000313" key="2">
    <source>
        <dbReference type="EMBL" id="JAP70721.1"/>
    </source>
</evidence>